<proteinExistence type="predicted"/>
<protein>
    <submittedName>
        <fullName evidence="4">EAL domain-containing protein</fullName>
    </submittedName>
</protein>
<reference evidence="4 5" key="1">
    <citation type="submission" date="2019-12" db="EMBL/GenBank/DDBJ databases">
        <title>Genomic-based taxomic classification of the family Erythrobacteraceae.</title>
        <authorList>
            <person name="Xu L."/>
        </authorList>
    </citation>
    <scope>NUCLEOTIDE SEQUENCE [LARGE SCALE GENOMIC DNA]</scope>
    <source>
        <strain evidence="4 5">MCCC 1K01500</strain>
    </source>
</reference>
<dbReference type="InterPro" id="IPR035919">
    <property type="entry name" value="EAL_sf"/>
</dbReference>
<keyword evidence="1" id="KW-0812">Transmembrane</keyword>
<feature type="transmembrane region" description="Helical" evidence="1">
    <location>
        <begin position="29"/>
        <end position="46"/>
    </location>
</feature>
<accession>A0A6I4SU40</accession>
<comment type="caution">
    <text evidence="4">The sequence shown here is derived from an EMBL/GenBank/DDBJ whole genome shotgun (WGS) entry which is preliminary data.</text>
</comment>
<dbReference type="CDD" id="cd01949">
    <property type="entry name" value="GGDEF"/>
    <property type="match status" value="1"/>
</dbReference>
<keyword evidence="1" id="KW-1133">Transmembrane helix</keyword>
<dbReference type="CDD" id="cd01948">
    <property type="entry name" value="EAL"/>
    <property type="match status" value="1"/>
</dbReference>
<organism evidence="4 5">
    <name type="scientific">Croceibacterium salegens</name>
    <dbReference type="NCBI Taxonomy" id="1737568"/>
    <lineage>
        <taxon>Bacteria</taxon>
        <taxon>Pseudomonadati</taxon>
        <taxon>Pseudomonadota</taxon>
        <taxon>Alphaproteobacteria</taxon>
        <taxon>Sphingomonadales</taxon>
        <taxon>Erythrobacteraceae</taxon>
        <taxon>Croceibacterium</taxon>
    </lineage>
</organism>
<sequence>MGGFVRLLNPLVRAAGAGEGAKERVSRDLLPIGIALAAGILFIGIGGQVLPKILKTWMGVADPPDVLLTNALLLNIAILLFGWRRYSALTRELLVCSQAEIEARMLAESDPLTGIRNRRSLLPAVNALLAERCVGHGDVALLLVDLDNFKAINDRCGHKVGDSVLIEAAARIARVIPKDTLLARIGGDEFACALTCDRITRTGLEALANDIVGSVAQPIDAGNFRLDVTASVGIATARQPREAWPDAELLAHWADVAMYHAKRSGRDRYVWFEERMEAELCFRNALENGLRKGISSGEFVPCYLQHIDTQSGELVGFEMLAQWESPEFGIVSPELFIPLAEDLGVISELSEGLIRQALQDAKEWEEHLTLSVNISPIQLRDPWLAQKLLMLLQESGFPPHRFEIEITESCLHENVAVVRSVIASLKNQGVKISLDDFGTGYSSLAQLRALEFDRLKIDRSFVGELADGKASSELVSAIVALGRGLGLPIVVEGIENAATLSAIKKFGEVKGQGYHYGRPEDAEATLHRLLLKAAESGIAAEPAEEVPAKRSVGKSG</sequence>
<dbReference type="InterPro" id="IPR029787">
    <property type="entry name" value="Nucleotide_cyclase"/>
</dbReference>
<dbReference type="Pfam" id="PF00563">
    <property type="entry name" value="EAL"/>
    <property type="match status" value="1"/>
</dbReference>
<dbReference type="PANTHER" id="PTHR44757">
    <property type="entry name" value="DIGUANYLATE CYCLASE DGCP"/>
    <property type="match status" value="1"/>
</dbReference>
<dbReference type="InterPro" id="IPR000160">
    <property type="entry name" value="GGDEF_dom"/>
</dbReference>
<feature type="transmembrane region" description="Helical" evidence="1">
    <location>
        <begin position="66"/>
        <end position="83"/>
    </location>
</feature>
<dbReference type="PROSITE" id="PS50883">
    <property type="entry name" value="EAL"/>
    <property type="match status" value="1"/>
</dbReference>
<feature type="domain" description="GGDEF" evidence="3">
    <location>
        <begin position="137"/>
        <end position="274"/>
    </location>
</feature>
<evidence type="ECO:0000259" key="2">
    <source>
        <dbReference type="PROSITE" id="PS50883"/>
    </source>
</evidence>
<dbReference type="SMART" id="SM00267">
    <property type="entry name" value="GGDEF"/>
    <property type="match status" value="1"/>
</dbReference>
<dbReference type="Pfam" id="PF00990">
    <property type="entry name" value="GGDEF"/>
    <property type="match status" value="1"/>
</dbReference>
<dbReference type="SMART" id="SM00052">
    <property type="entry name" value="EAL"/>
    <property type="match status" value="1"/>
</dbReference>
<dbReference type="Gene3D" id="3.20.20.450">
    <property type="entry name" value="EAL domain"/>
    <property type="match status" value="1"/>
</dbReference>
<dbReference type="AlphaFoldDB" id="A0A6I4SU40"/>
<dbReference type="SUPFAM" id="SSF55073">
    <property type="entry name" value="Nucleotide cyclase"/>
    <property type="match status" value="1"/>
</dbReference>
<dbReference type="SUPFAM" id="SSF141868">
    <property type="entry name" value="EAL domain-like"/>
    <property type="match status" value="1"/>
</dbReference>
<name>A0A6I4SU40_9SPHN</name>
<keyword evidence="5" id="KW-1185">Reference proteome</keyword>
<evidence type="ECO:0000259" key="3">
    <source>
        <dbReference type="PROSITE" id="PS50887"/>
    </source>
</evidence>
<dbReference type="NCBIfam" id="TIGR00254">
    <property type="entry name" value="GGDEF"/>
    <property type="match status" value="1"/>
</dbReference>
<evidence type="ECO:0000256" key="1">
    <source>
        <dbReference type="SAM" id="Phobius"/>
    </source>
</evidence>
<evidence type="ECO:0000313" key="4">
    <source>
        <dbReference type="EMBL" id="MXO59383.1"/>
    </source>
</evidence>
<dbReference type="PANTHER" id="PTHR44757:SF2">
    <property type="entry name" value="BIOFILM ARCHITECTURE MAINTENANCE PROTEIN MBAA"/>
    <property type="match status" value="1"/>
</dbReference>
<keyword evidence="1" id="KW-0472">Membrane</keyword>
<evidence type="ECO:0000313" key="5">
    <source>
        <dbReference type="Proteomes" id="UP000433652"/>
    </source>
</evidence>
<feature type="domain" description="EAL" evidence="2">
    <location>
        <begin position="283"/>
        <end position="533"/>
    </location>
</feature>
<dbReference type="Proteomes" id="UP000433652">
    <property type="component" value="Unassembled WGS sequence"/>
</dbReference>
<dbReference type="InterPro" id="IPR052155">
    <property type="entry name" value="Biofilm_reg_signaling"/>
</dbReference>
<gene>
    <name evidence="4" type="ORF">GRI89_07495</name>
</gene>
<dbReference type="InterPro" id="IPR001633">
    <property type="entry name" value="EAL_dom"/>
</dbReference>
<dbReference type="Gene3D" id="3.30.70.270">
    <property type="match status" value="1"/>
</dbReference>
<dbReference type="PROSITE" id="PS50887">
    <property type="entry name" value="GGDEF"/>
    <property type="match status" value="1"/>
</dbReference>
<dbReference type="InterPro" id="IPR043128">
    <property type="entry name" value="Rev_trsase/Diguanyl_cyclase"/>
</dbReference>
<dbReference type="EMBL" id="WTYM01000033">
    <property type="protein sequence ID" value="MXO59383.1"/>
    <property type="molecule type" value="Genomic_DNA"/>
</dbReference>